<proteinExistence type="inferred from homology"/>
<dbReference type="PANTHER" id="PTHR43174">
    <property type="entry name" value="UDP-N-ACETYLGLUCOSAMINE 2-EPIMERASE"/>
    <property type="match status" value="1"/>
</dbReference>
<dbReference type="CDD" id="cd03786">
    <property type="entry name" value="GTB_UDP-GlcNAc_2-Epimerase"/>
    <property type="match status" value="1"/>
</dbReference>
<sequence>MKILTIIGARPQFIKAAIVSHRIKEDSTGIQEIILHTGQHYDSNMSQVFFEQMDLPKPHYNLEIGNLSHGAMTGRMLESIEEIIKKTMPQYVMVYGDTNSTLAGALAASKLHIPVIHVESGLRSFNMEMPEEINRILTDQISNVLFCPTDQAISNLKNEGFENKNWIKIIKNGDVMFDASIYFADYALPPSFNVPSKFVLATLHRAENTDDKNRLKEIVEAFNEINTQIPVIIPLHPRTKKLLDEFQIPVHFFTCEPLGYFQMLYMLKNASLVMTDSGGLQKEAFFFQKPCVTLRDQTEWVELIDSGYNILAKAAREDILFKYSTMINKKFYFSHDSLYGDGKASEVIVNFLKTHS</sequence>
<dbReference type="Proteomes" id="UP000326903">
    <property type="component" value="Unassembled WGS sequence"/>
</dbReference>
<gene>
    <name evidence="3" type="ORF">FW778_05495</name>
</gene>
<dbReference type="GO" id="GO:0008761">
    <property type="term" value="F:UDP-N-acetylglucosamine 2-epimerase activity"/>
    <property type="evidence" value="ECO:0007669"/>
    <property type="project" value="UniProtKB-EC"/>
</dbReference>
<evidence type="ECO:0000259" key="2">
    <source>
        <dbReference type="Pfam" id="PF02350"/>
    </source>
</evidence>
<evidence type="ECO:0000256" key="1">
    <source>
        <dbReference type="RuleBase" id="RU003513"/>
    </source>
</evidence>
<evidence type="ECO:0000313" key="3">
    <source>
        <dbReference type="EMBL" id="KAA9041480.1"/>
    </source>
</evidence>
<organism evidence="3 4">
    <name type="scientific">Ginsengibacter hankyongi</name>
    <dbReference type="NCBI Taxonomy" id="2607284"/>
    <lineage>
        <taxon>Bacteria</taxon>
        <taxon>Pseudomonadati</taxon>
        <taxon>Bacteroidota</taxon>
        <taxon>Chitinophagia</taxon>
        <taxon>Chitinophagales</taxon>
        <taxon>Chitinophagaceae</taxon>
        <taxon>Ginsengibacter</taxon>
    </lineage>
</organism>
<dbReference type="RefSeq" id="WP_150413600.1">
    <property type="nucleotide sequence ID" value="NZ_VYQF01000001.1"/>
</dbReference>
<dbReference type="AlphaFoldDB" id="A0A5J5IKD4"/>
<protein>
    <submittedName>
        <fullName evidence="3">UDP-N-acetylglucosamine 2-epimerase (Non-hydrolyzing)</fullName>
        <ecNumber evidence="3">5.1.3.14</ecNumber>
    </submittedName>
</protein>
<dbReference type="EC" id="5.1.3.14" evidence="3"/>
<accession>A0A5J5IKD4</accession>
<name>A0A5J5IKD4_9BACT</name>
<reference evidence="3 4" key="1">
    <citation type="submission" date="2019-09" db="EMBL/GenBank/DDBJ databases">
        <title>Draft genome sequence of Ginsengibacter sp. BR5-29.</title>
        <authorList>
            <person name="Im W.-T."/>
        </authorList>
    </citation>
    <scope>NUCLEOTIDE SEQUENCE [LARGE SCALE GENOMIC DNA]</scope>
    <source>
        <strain evidence="3 4">BR5-29</strain>
    </source>
</reference>
<dbReference type="EMBL" id="VYQF01000001">
    <property type="protein sequence ID" value="KAA9041480.1"/>
    <property type="molecule type" value="Genomic_DNA"/>
</dbReference>
<dbReference type="Pfam" id="PF02350">
    <property type="entry name" value="Epimerase_2"/>
    <property type="match status" value="1"/>
</dbReference>
<keyword evidence="4" id="KW-1185">Reference proteome</keyword>
<evidence type="ECO:0000313" key="4">
    <source>
        <dbReference type="Proteomes" id="UP000326903"/>
    </source>
</evidence>
<dbReference type="InterPro" id="IPR029767">
    <property type="entry name" value="WecB-like"/>
</dbReference>
<comment type="caution">
    <text evidence="3">The sequence shown here is derived from an EMBL/GenBank/DDBJ whole genome shotgun (WGS) entry which is preliminary data.</text>
</comment>
<comment type="similarity">
    <text evidence="1">Belongs to the UDP-N-acetylglucosamine 2-epimerase family.</text>
</comment>
<dbReference type="SUPFAM" id="SSF53756">
    <property type="entry name" value="UDP-Glycosyltransferase/glycogen phosphorylase"/>
    <property type="match status" value="1"/>
</dbReference>
<dbReference type="InterPro" id="IPR003331">
    <property type="entry name" value="UDP_GlcNAc_Epimerase_2_dom"/>
</dbReference>
<dbReference type="Gene3D" id="3.40.50.2000">
    <property type="entry name" value="Glycogen Phosphorylase B"/>
    <property type="match status" value="2"/>
</dbReference>
<dbReference type="NCBIfam" id="TIGR00236">
    <property type="entry name" value="wecB"/>
    <property type="match status" value="1"/>
</dbReference>
<feature type="domain" description="UDP-N-acetylglucosamine 2-epimerase" evidence="2">
    <location>
        <begin position="27"/>
        <end position="353"/>
    </location>
</feature>
<dbReference type="PANTHER" id="PTHR43174:SF1">
    <property type="entry name" value="UDP-N-ACETYLGLUCOSAMINE 2-EPIMERASE"/>
    <property type="match status" value="1"/>
</dbReference>
<keyword evidence="1 3" id="KW-0413">Isomerase</keyword>